<dbReference type="PANTHER" id="PTHR11091:SF0">
    <property type="entry name" value="MALATE DEHYDROGENASE"/>
    <property type="match status" value="1"/>
</dbReference>
<evidence type="ECO:0000256" key="2">
    <source>
        <dbReference type="ARBA" id="ARBA00023002"/>
    </source>
</evidence>
<evidence type="ECO:0000313" key="4">
    <source>
        <dbReference type="Proteomes" id="UP000197065"/>
    </source>
</evidence>
<dbReference type="OrthoDB" id="9811519at2"/>
<dbReference type="NCBIfam" id="NF007504">
    <property type="entry name" value="PRK10098.1"/>
    <property type="match status" value="1"/>
</dbReference>
<dbReference type="EMBL" id="FYEH01000007">
    <property type="protein sequence ID" value="SNB69767.1"/>
    <property type="molecule type" value="Genomic_DNA"/>
</dbReference>
<dbReference type="SUPFAM" id="SSF89733">
    <property type="entry name" value="L-sulfolactate dehydrogenase-like"/>
    <property type="match status" value="1"/>
</dbReference>
<evidence type="ECO:0000256" key="1">
    <source>
        <dbReference type="ARBA" id="ARBA00006056"/>
    </source>
</evidence>
<dbReference type="Pfam" id="PF02615">
    <property type="entry name" value="Ldh_2"/>
    <property type="match status" value="1"/>
</dbReference>
<dbReference type="Gene3D" id="3.30.1370.60">
    <property type="entry name" value="Hypothetical oxidoreductase yiak, domain 2"/>
    <property type="match status" value="1"/>
</dbReference>
<dbReference type="InterPro" id="IPR043143">
    <property type="entry name" value="Mal/L-sulf/L-lact_DH-like_NADP"/>
</dbReference>
<gene>
    <name evidence="3" type="ORF">SAMN07250955_10749</name>
</gene>
<proteinExistence type="inferred from homology"/>
<dbReference type="InterPro" id="IPR003767">
    <property type="entry name" value="Malate/L-lactate_DH-like"/>
</dbReference>
<accession>A0A212RC49</accession>
<protein>
    <submittedName>
        <fullName evidence="3">Uncharacterized oxidoreductase</fullName>
    </submittedName>
</protein>
<name>A0A212RC49_9PROT</name>
<reference evidence="3 4" key="1">
    <citation type="submission" date="2017-06" db="EMBL/GenBank/DDBJ databases">
        <authorList>
            <person name="Kim H.J."/>
            <person name="Triplett B.A."/>
        </authorList>
    </citation>
    <scope>NUCLEOTIDE SEQUENCE [LARGE SCALE GENOMIC DNA]</scope>
    <source>
        <strain evidence="3 4">B29T1</strain>
    </source>
</reference>
<dbReference type="PANTHER" id="PTHR11091">
    <property type="entry name" value="OXIDOREDUCTASE-RELATED"/>
    <property type="match status" value="1"/>
</dbReference>
<dbReference type="Proteomes" id="UP000197065">
    <property type="component" value="Unassembled WGS sequence"/>
</dbReference>
<keyword evidence="2" id="KW-0560">Oxidoreductase</keyword>
<dbReference type="GO" id="GO:0016491">
    <property type="term" value="F:oxidoreductase activity"/>
    <property type="evidence" value="ECO:0007669"/>
    <property type="project" value="UniProtKB-KW"/>
</dbReference>
<dbReference type="InterPro" id="IPR043144">
    <property type="entry name" value="Mal/L-sulf/L-lact_DH-like_ah"/>
</dbReference>
<dbReference type="InterPro" id="IPR036111">
    <property type="entry name" value="Mal/L-sulfo/L-lacto_DH-like_sf"/>
</dbReference>
<keyword evidence="4" id="KW-1185">Reference proteome</keyword>
<evidence type="ECO:0000313" key="3">
    <source>
        <dbReference type="EMBL" id="SNB69767.1"/>
    </source>
</evidence>
<comment type="similarity">
    <text evidence="1">Belongs to the LDH2/MDH2 oxidoreductase family.</text>
</comment>
<dbReference type="AlphaFoldDB" id="A0A212RC49"/>
<organism evidence="3 4">
    <name type="scientific">Arboricoccus pini</name>
    <dbReference type="NCBI Taxonomy" id="1963835"/>
    <lineage>
        <taxon>Bacteria</taxon>
        <taxon>Pseudomonadati</taxon>
        <taxon>Pseudomonadota</taxon>
        <taxon>Alphaproteobacteria</taxon>
        <taxon>Geminicoccales</taxon>
        <taxon>Geminicoccaceae</taxon>
        <taxon>Arboricoccus</taxon>
    </lineage>
</organism>
<dbReference type="Gene3D" id="1.10.1530.10">
    <property type="match status" value="1"/>
</dbReference>
<dbReference type="RefSeq" id="WP_088561625.1">
    <property type="nucleotide sequence ID" value="NZ_FYEH01000007.1"/>
</dbReference>
<sequence length="354" mass="37486">MPYVKPSRLYAYAKLIIAKMGSREEEAHEVADHLVRANLAGHDSHGIGMLPSYVEMFEKGLWIPNQTLTTVADAGALLIFEAARGAGQSMAAEATRRGIARARELGTCAIALRHSSHIGRIGTYGEQAAAEGMAFVAFVNVADHAPWVATYGGSDPRLGTNPFCAAVPGEGGTPLVLDMATSAIAFGKARVARNKGVPVPDNSLIDERGNATNDPLPIVDHHKGALLPFGLHKGSGLAIMCEILGAALIGGQTIVQEKKEGIVNNMLAFIVDTTRFGGGDAIRREIDGVKGWIKAAPPAPGFDEVLLPGEPERRTADHRGAEGIPVDDKSWADIEHSARRLGLQDAEIDHALHG</sequence>